<dbReference type="EMBL" id="BAABDI010000016">
    <property type="protein sequence ID" value="GAA3978604.1"/>
    <property type="molecule type" value="Genomic_DNA"/>
</dbReference>
<evidence type="ECO:0008006" key="3">
    <source>
        <dbReference type="Google" id="ProtNLM"/>
    </source>
</evidence>
<comment type="caution">
    <text evidence="1">The sequence shown here is derived from an EMBL/GenBank/DDBJ whole genome shotgun (WGS) entry which is preliminary data.</text>
</comment>
<organism evidence="1 2">
    <name type="scientific">Hymenobacter antarcticus</name>
    <dbReference type="NCBI Taxonomy" id="486270"/>
    <lineage>
        <taxon>Bacteria</taxon>
        <taxon>Pseudomonadati</taxon>
        <taxon>Bacteroidota</taxon>
        <taxon>Cytophagia</taxon>
        <taxon>Cytophagales</taxon>
        <taxon>Hymenobacteraceae</taxon>
        <taxon>Hymenobacter</taxon>
    </lineage>
</organism>
<dbReference type="RefSeq" id="WP_345124806.1">
    <property type="nucleotide sequence ID" value="NZ_BAABDI010000016.1"/>
</dbReference>
<accession>A0ABP7QA21</accession>
<name>A0ABP7QA21_9BACT</name>
<dbReference type="CDD" id="cd02980">
    <property type="entry name" value="TRX_Fd_family"/>
    <property type="match status" value="1"/>
</dbReference>
<protein>
    <recommendedName>
        <fullName evidence="3">(2Fe-2S) ferredoxin domain-containing protein</fullName>
    </recommendedName>
</protein>
<gene>
    <name evidence="1" type="ORF">GCM10022407_24720</name>
</gene>
<keyword evidence="2" id="KW-1185">Reference proteome</keyword>
<reference evidence="2" key="1">
    <citation type="journal article" date="2019" name="Int. J. Syst. Evol. Microbiol.">
        <title>The Global Catalogue of Microorganisms (GCM) 10K type strain sequencing project: providing services to taxonomists for standard genome sequencing and annotation.</title>
        <authorList>
            <consortium name="The Broad Institute Genomics Platform"/>
            <consortium name="The Broad Institute Genome Sequencing Center for Infectious Disease"/>
            <person name="Wu L."/>
            <person name="Ma J."/>
        </authorList>
    </citation>
    <scope>NUCLEOTIDE SEQUENCE [LARGE SCALE GENOMIC DNA]</scope>
    <source>
        <strain evidence="2">JCM 17217</strain>
    </source>
</reference>
<sequence>MSHTRHLFVCTKQKSEIGAEVARALKKELKRQGLGKQVVDGEKLRTQVQTCDCLDLCKHCKKGPGAALIVYPEGTVYGDVRPEDVAELVAQHLGLGKIVKRLRIDK</sequence>
<proteinExistence type="predicted"/>
<dbReference type="Proteomes" id="UP001501556">
    <property type="component" value="Unassembled WGS sequence"/>
</dbReference>
<evidence type="ECO:0000313" key="1">
    <source>
        <dbReference type="EMBL" id="GAA3978604.1"/>
    </source>
</evidence>
<dbReference type="Gene3D" id="3.40.30.10">
    <property type="entry name" value="Glutaredoxin"/>
    <property type="match status" value="1"/>
</dbReference>
<dbReference type="InterPro" id="IPR036249">
    <property type="entry name" value="Thioredoxin-like_sf"/>
</dbReference>
<dbReference type="SUPFAM" id="SSF52833">
    <property type="entry name" value="Thioredoxin-like"/>
    <property type="match status" value="1"/>
</dbReference>
<evidence type="ECO:0000313" key="2">
    <source>
        <dbReference type="Proteomes" id="UP001501556"/>
    </source>
</evidence>